<reference evidence="2 3" key="1">
    <citation type="submission" date="2021-01" db="EMBL/GenBank/DDBJ databases">
        <title>Whole genome shotgun sequence of Catellatospora citrea NBRC 14495.</title>
        <authorList>
            <person name="Komaki H."/>
            <person name="Tamura T."/>
        </authorList>
    </citation>
    <scope>NUCLEOTIDE SEQUENCE [LARGE SCALE GENOMIC DNA]</scope>
    <source>
        <strain evidence="2 3">NBRC 14495</strain>
    </source>
</reference>
<proteinExistence type="predicted"/>
<gene>
    <name evidence="2" type="ORF">Cci01nite_55650</name>
</gene>
<comment type="caution">
    <text evidence="2">The sequence shown here is derived from an EMBL/GenBank/DDBJ whole genome shotgun (WGS) entry which is preliminary data.</text>
</comment>
<dbReference type="EMBL" id="BONH01000029">
    <property type="protein sequence ID" value="GIG00472.1"/>
    <property type="molecule type" value="Genomic_DNA"/>
</dbReference>
<dbReference type="InterPro" id="IPR023213">
    <property type="entry name" value="CAT-like_dom_sf"/>
</dbReference>
<dbReference type="GO" id="GO:0008610">
    <property type="term" value="P:lipid biosynthetic process"/>
    <property type="evidence" value="ECO:0007669"/>
    <property type="project" value="UniProtKB-ARBA"/>
</dbReference>
<dbReference type="GO" id="GO:0005829">
    <property type="term" value="C:cytosol"/>
    <property type="evidence" value="ECO:0007669"/>
    <property type="project" value="TreeGrafter"/>
</dbReference>
<sequence>MQVIPRRATPSGTAPLSLLQQRWWHLCTAYEGDASPIVVIADRITAPLDVPAFTAAVDALADRHDALRTTFTVDDDGPRQVIAPPGGLVTELLDVSDEADPPARGRELVAELARTLLDLAGGTLVRSRLIRLGPADHVWCLAVHHILADGESTMILQREAMALYRGEPLPEPFIGYADFAAWQCADTTGAEDLAWWADRLRGVPPLELPTDLPRPPAKTLRGGQVDVHVAAPVADALDRFARQRRATSYMALVTALLVVLARRSGQTDLCLGMPVSGRLLEETERTVGLFANTIALRVDLSGDPDLGDLLGRVRAATIDALARQAVPFGQVVAAVDPDADRSRTPVFQVTAALHTHTAGGPVDPHWRPFAQAAPQILHDLGVDAWREPDGLELTLRYDTGLFTADTAAALADEIVAVLRDLAEGATTAVFPVAARHG</sequence>
<dbReference type="CDD" id="cd19531">
    <property type="entry name" value="LCL_NRPS-like"/>
    <property type="match status" value="1"/>
</dbReference>
<dbReference type="Proteomes" id="UP000659904">
    <property type="component" value="Unassembled WGS sequence"/>
</dbReference>
<dbReference type="Gene3D" id="3.30.559.10">
    <property type="entry name" value="Chloramphenicol acetyltransferase-like domain"/>
    <property type="match status" value="1"/>
</dbReference>
<dbReference type="GO" id="GO:0009239">
    <property type="term" value="P:enterobactin biosynthetic process"/>
    <property type="evidence" value="ECO:0007669"/>
    <property type="project" value="TreeGrafter"/>
</dbReference>
<dbReference type="GO" id="GO:0031177">
    <property type="term" value="F:phosphopantetheine binding"/>
    <property type="evidence" value="ECO:0007669"/>
    <property type="project" value="TreeGrafter"/>
</dbReference>
<dbReference type="GO" id="GO:0009366">
    <property type="term" value="C:enterobactin synthetase complex"/>
    <property type="evidence" value="ECO:0007669"/>
    <property type="project" value="TreeGrafter"/>
</dbReference>
<dbReference type="Gene3D" id="3.30.559.30">
    <property type="entry name" value="Nonribosomal peptide synthetase, condensation domain"/>
    <property type="match status" value="1"/>
</dbReference>
<evidence type="ECO:0000313" key="3">
    <source>
        <dbReference type="Proteomes" id="UP000659904"/>
    </source>
</evidence>
<dbReference type="RefSeq" id="WP_120315304.1">
    <property type="nucleotide sequence ID" value="NZ_BONH01000029.1"/>
</dbReference>
<name>A0A8J3KI74_9ACTN</name>
<dbReference type="PANTHER" id="PTHR45527">
    <property type="entry name" value="NONRIBOSOMAL PEPTIDE SYNTHETASE"/>
    <property type="match status" value="1"/>
</dbReference>
<dbReference type="Pfam" id="PF00668">
    <property type="entry name" value="Condensation"/>
    <property type="match status" value="1"/>
</dbReference>
<dbReference type="InterPro" id="IPR001242">
    <property type="entry name" value="Condensation_dom"/>
</dbReference>
<accession>A0A8J3KI74</accession>
<dbReference type="GO" id="GO:0043041">
    <property type="term" value="P:amino acid activation for nonribosomal peptide biosynthetic process"/>
    <property type="evidence" value="ECO:0007669"/>
    <property type="project" value="TreeGrafter"/>
</dbReference>
<dbReference type="SUPFAM" id="SSF52777">
    <property type="entry name" value="CoA-dependent acyltransferases"/>
    <property type="match status" value="2"/>
</dbReference>
<protein>
    <recommendedName>
        <fullName evidence="1">Condensation domain-containing protein</fullName>
    </recommendedName>
</protein>
<keyword evidence="3" id="KW-1185">Reference proteome</keyword>
<dbReference type="PANTHER" id="PTHR45527:SF1">
    <property type="entry name" value="FATTY ACID SYNTHASE"/>
    <property type="match status" value="1"/>
</dbReference>
<dbReference type="AlphaFoldDB" id="A0A8J3KI74"/>
<organism evidence="2 3">
    <name type="scientific">Catellatospora citrea</name>
    <dbReference type="NCBI Taxonomy" id="53366"/>
    <lineage>
        <taxon>Bacteria</taxon>
        <taxon>Bacillati</taxon>
        <taxon>Actinomycetota</taxon>
        <taxon>Actinomycetes</taxon>
        <taxon>Micromonosporales</taxon>
        <taxon>Micromonosporaceae</taxon>
        <taxon>Catellatospora</taxon>
    </lineage>
</organism>
<feature type="domain" description="Condensation" evidence="1">
    <location>
        <begin position="12"/>
        <end position="425"/>
    </location>
</feature>
<dbReference type="GO" id="GO:0047527">
    <property type="term" value="F:2,3-dihydroxybenzoate-serine ligase activity"/>
    <property type="evidence" value="ECO:0007669"/>
    <property type="project" value="TreeGrafter"/>
</dbReference>
<evidence type="ECO:0000313" key="2">
    <source>
        <dbReference type="EMBL" id="GIG00472.1"/>
    </source>
</evidence>
<evidence type="ECO:0000259" key="1">
    <source>
        <dbReference type="Pfam" id="PF00668"/>
    </source>
</evidence>